<name>A0A7V2SIT8_9BACT</name>
<sequence length="152" mass="17328">MLETQALRLNRSRLRHLREGEYCLCLEPLSLKSKHLERLLPGAWIDLGGQLPELQIRRDGRKVARVHPASEGWYVGEWVEEEPDLAERKRVLLEGRIAVLPAERVMPGERIELPPSVFEQVLLCRGEEPVALAVLARCSEGYGLQVRERCDG</sequence>
<dbReference type="Proteomes" id="UP000885722">
    <property type="component" value="Unassembled WGS sequence"/>
</dbReference>
<proteinExistence type="predicted"/>
<organism evidence="1">
    <name type="scientific">Nitratifractor salsuginis</name>
    <dbReference type="NCBI Taxonomy" id="269261"/>
    <lineage>
        <taxon>Bacteria</taxon>
        <taxon>Pseudomonadati</taxon>
        <taxon>Campylobacterota</taxon>
        <taxon>Epsilonproteobacteria</taxon>
        <taxon>Campylobacterales</taxon>
        <taxon>Sulfurovaceae</taxon>
        <taxon>Nitratifractor</taxon>
    </lineage>
</organism>
<comment type="caution">
    <text evidence="1">The sequence shown here is derived from an EMBL/GenBank/DDBJ whole genome shotgun (WGS) entry which is preliminary data.</text>
</comment>
<evidence type="ECO:0000313" key="1">
    <source>
        <dbReference type="EMBL" id="HFC03295.1"/>
    </source>
</evidence>
<dbReference type="AlphaFoldDB" id="A0A7V2SIT8"/>
<reference evidence="1" key="1">
    <citation type="journal article" date="2020" name="mSystems">
        <title>Genome- and Community-Level Interaction Insights into Carbon Utilization and Element Cycling Functions of Hydrothermarchaeota in Hydrothermal Sediment.</title>
        <authorList>
            <person name="Zhou Z."/>
            <person name="Liu Y."/>
            <person name="Xu W."/>
            <person name="Pan J."/>
            <person name="Luo Z.H."/>
            <person name="Li M."/>
        </authorList>
    </citation>
    <scope>NUCLEOTIDE SEQUENCE [LARGE SCALE GENOMIC DNA]</scope>
    <source>
        <strain evidence="1">HyVt-513</strain>
    </source>
</reference>
<gene>
    <name evidence="1" type="ORF">ENJ74_00345</name>
</gene>
<protein>
    <submittedName>
        <fullName evidence="1">Uncharacterized protein</fullName>
    </submittedName>
</protein>
<accession>A0A7V2SIT8</accession>
<dbReference type="EMBL" id="DRNO01000024">
    <property type="protein sequence ID" value="HFC03295.1"/>
    <property type="molecule type" value="Genomic_DNA"/>
</dbReference>